<organism evidence="1 2">
    <name type="scientific">Aphanothece sacrum FPU1</name>
    <dbReference type="NCBI Taxonomy" id="1920663"/>
    <lineage>
        <taxon>Bacteria</taxon>
        <taxon>Bacillati</taxon>
        <taxon>Cyanobacteriota</taxon>
        <taxon>Cyanophyceae</taxon>
        <taxon>Oscillatoriophycideae</taxon>
        <taxon>Chroococcales</taxon>
        <taxon>Aphanothecaceae</taxon>
        <taxon>Aphanothece</taxon>
    </lineage>
</organism>
<reference evidence="2" key="1">
    <citation type="submission" date="2017-05" db="EMBL/GenBank/DDBJ databases">
        <title>Physiological properties and genetic analysis related to exopolysaccharide production of fresh-water unicellular cyanobacterium Aphanothece sacrum, Suizenji Nori, that has been cultured as a food source in Japan.</title>
        <authorList>
            <person name="Kanesaki Y."/>
            <person name="Yoshikawa S."/>
            <person name="Ohki K."/>
        </authorList>
    </citation>
    <scope>NUCLEOTIDE SEQUENCE [LARGE SCALE GENOMIC DNA]</scope>
    <source>
        <strain evidence="2">FPU1</strain>
    </source>
</reference>
<gene>
    <name evidence="1" type="ORF">AsFPU1_2796</name>
</gene>
<evidence type="ECO:0000313" key="1">
    <source>
        <dbReference type="EMBL" id="GBF81383.1"/>
    </source>
</evidence>
<dbReference type="GO" id="GO:0006979">
    <property type="term" value="P:response to oxidative stress"/>
    <property type="evidence" value="ECO:0007669"/>
    <property type="project" value="InterPro"/>
</dbReference>
<dbReference type="InterPro" id="IPR020835">
    <property type="entry name" value="Catalase_sf"/>
</dbReference>
<dbReference type="GO" id="GO:0020037">
    <property type="term" value="F:heme binding"/>
    <property type="evidence" value="ECO:0007669"/>
    <property type="project" value="InterPro"/>
</dbReference>
<dbReference type="GO" id="GO:0004096">
    <property type="term" value="F:catalase activity"/>
    <property type="evidence" value="ECO:0007669"/>
    <property type="project" value="InterPro"/>
</dbReference>
<dbReference type="InterPro" id="IPR018028">
    <property type="entry name" value="Catalase"/>
</dbReference>
<dbReference type="SUPFAM" id="SSF56634">
    <property type="entry name" value="Heme-dependent catalase-like"/>
    <property type="match status" value="1"/>
</dbReference>
<dbReference type="PROSITE" id="PS51402">
    <property type="entry name" value="CATALASE_3"/>
    <property type="match status" value="1"/>
</dbReference>
<dbReference type="OrthoDB" id="336698at2"/>
<dbReference type="AlphaFoldDB" id="A0A401IJA9"/>
<evidence type="ECO:0000313" key="2">
    <source>
        <dbReference type="Proteomes" id="UP000287247"/>
    </source>
</evidence>
<dbReference type="EMBL" id="BDQK01000013">
    <property type="protein sequence ID" value="GBF81383.1"/>
    <property type="molecule type" value="Genomic_DNA"/>
</dbReference>
<dbReference type="Proteomes" id="UP000287247">
    <property type="component" value="Unassembled WGS sequence"/>
</dbReference>
<dbReference type="PANTHER" id="PTHR36195:SF4">
    <property type="entry name" value="DOMAIN PROTEIN, PUTATIVE (AFU_ORTHOLOGUE AFUA_5G01990)-RELATED"/>
    <property type="match status" value="1"/>
</dbReference>
<dbReference type="CDD" id="cd08152">
    <property type="entry name" value="y4iL_like"/>
    <property type="match status" value="1"/>
</dbReference>
<name>A0A401IJA9_APHSA</name>
<dbReference type="RefSeq" id="WP_124975188.1">
    <property type="nucleotide sequence ID" value="NZ_BDQK01000013.1"/>
</dbReference>
<sequence>MNTPNNDSPLGQEIIEPQEEVSIETIAKMSADNLKSVDHPPAYRQVHSKPHGCVWGQLMVDLDIPENLKHGIFKHPDIFDAWIRFSNGNPPDQNGQFKPDTVGDIRGMAIKLVNVPGEKILDDPNHAHEHDFLLMSSPIFFIKNVEDYITFFQVGNKVRAGEINVKTGEVPNDLRADFDKVAYAFKIFDEIGESPTNSPLDRPYWSATPYQLGTHVIKMLAEPHPNTEPFNPENATDKDNYLKEAMKAHLNKKDAYFDLKVQLQTNPETMPIEDPTIEWNEVESPYIKVATLRIPRQVFDFQARNKFNENLSFSPWHCLPEHQPLGGVNRTRKTVYKELSKLRHELNQISE</sequence>
<dbReference type="PANTHER" id="PTHR36195">
    <property type="entry name" value="DOMAIN PROTEIN, PUTATIVE (AFU_ORTHOLOGUE AFUA_5G01990)-RELATED-RELATED"/>
    <property type="match status" value="1"/>
</dbReference>
<keyword evidence="2" id="KW-1185">Reference proteome</keyword>
<proteinExistence type="predicted"/>
<protein>
    <submittedName>
        <fullName evidence="1">Catalase</fullName>
    </submittedName>
</protein>
<comment type="caution">
    <text evidence="1">The sequence shown here is derived from an EMBL/GenBank/DDBJ whole genome shotgun (WGS) entry which is preliminary data.</text>
</comment>
<accession>A0A401IJA9</accession>
<dbReference type="Gene3D" id="2.40.180.10">
    <property type="entry name" value="Catalase core domain"/>
    <property type="match status" value="1"/>
</dbReference>